<dbReference type="InterPro" id="IPR011701">
    <property type="entry name" value="MFS"/>
</dbReference>
<organism evidence="8 9">
    <name type="scientific">Tulasnella calospora MUT 4182</name>
    <dbReference type="NCBI Taxonomy" id="1051891"/>
    <lineage>
        <taxon>Eukaryota</taxon>
        <taxon>Fungi</taxon>
        <taxon>Dikarya</taxon>
        <taxon>Basidiomycota</taxon>
        <taxon>Agaricomycotina</taxon>
        <taxon>Agaricomycetes</taxon>
        <taxon>Cantharellales</taxon>
        <taxon>Tulasnellaceae</taxon>
        <taxon>Tulasnella</taxon>
    </lineage>
</organism>
<proteinExistence type="predicted"/>
<dbReference type="InterPro" id="IPR036259">
    <property type="entry name" value="MFS_trans_sf"/>
</dbReference>
<feature type="transmembrane region" description="Helical" evidence="6">
    <location>
        <begin position="428"/>
        <end position="445"/>
    </location>
</feature>
<evidence type="ECO:0000256" key="1">
    <source>
        <dbReference type="ARBA" id="ARBA00004141"/>
    </source>
</evidence>
<reference evidence="8 9" key="1">
    <citation type="submission" date="2014-04" db="EMBL/GenBank/DDBJ databases">
        <authorList>
            <consortium name="DOE Joint Genome Institute"/>
            <person name="Kuo A."/>
            <person name="Girlanda M."/>
            <person name="Perotto S."/>
            <person name="Kohler A."/>
            <person name="Nagy L.G."/>
            <person name="Floudas D."/>
            <person name="Copeland A."/>
            <person name="Barry K.W."/>
            <person name="Cichocki N."/>
            <person name="Veneault-Fourrey C."/>
            <person name="LaButti K."/>
            <person name="Lindquist E.A."/>
            <person name="Lipzen A."/>
            <person name="Lundell T."/>
            <person name="Morin E."/>
            <person name="Murat C."/>
            <person name="Sun H."/>
            <person name="Tunlid A."/>
            <person name="Henrissat B."/>
            <person name="Grigoriev I.V."/>
            <person name="Hibbett D.S."/>
            <person name="Martin F."/>
            <person name="Nordberg H.P."/>
            <person name="Cantor M.N."/>
            <person name="Hua S.X."/>
        </authorList>
    </citation>
    <scope>NUCLEOTIDE SEQUENCE [LARGE SCALE GENOMIC DNA]</scope>
    <source>
        <strain evidence="8 9">MUT 4182</strain>
    </source>
</reference>
<dbReference type="Pfam" id="PF07690">
    <property type="entry name" value="MFS_1"/>
    <property type="match status" value="1"/>
</dbReference>
<feature type="transmembrane region" description="Helical" evidence="6">
    <location>
        <begin position="296"/>
        <end position="314"/>
    </location>
</feature>
<evidence type="ECO:0000256" key="6">
    <source>
        <dbReference type="SAM" id="Phobius"/>
    </source>
</evidence>
<dbReference type="Proteomes" id="UP000054248">
    <property type="component" value="Unassembled WGS sequence"/>
</dbReference>
<evidence type="ECO:0000256" key="3">
    <source>
        <dbReference type="ARBA" id="ARBA00022692"/>
    </source>
</evidence>
<dbReference type="GO" id="GO:0022857">
    <property type="term" value="F:transmembrane transporter activity"/>
    <property type="evidence" value="ECO:0007669"/>
    <property type="project" value="InterPro"/>
</dbReference>
<keyword evidence="4 6" id="KW-1133">Transmembrane helix</keyword>
<feature type="non-terminal residue" evidence="8">
    <location>
        <position position="1"/>
    </location>
</feature>
<keyword evidence="9" id="KW-1185">Reference proteome</keyword>
<evidence type="ECO:0000313" key="9">
    <source>
        <dbReference type="Proteomes" id="UP000054248"/>
    </source>
</evidence>
<feature type="transmembrane region" description="Helical" evidence="6">
    <location>
        <begin position="47"/>
        <end position="70"/>
    </location>
</feature>
<feature type="transmembrane region" description="Helical" evidence="6">
    <location>
        <begin position="361"/>
        <end position="380"/>
    </location>
</feature>
<keyword evidence="2" id="KW-0813">Transport</keyword>
<name>A0A0C3Q3J6_9AGAM</name>
<accession>A0A0C3Q3J6</accession>
<dbReference type="EMBL" id="KN823088">
    <property type="protein sequence ID" value="KIO23295.1"/>
    <property type="molecule type" value="Genomic_DNA"/>
</dbReference>
<keyword evidence="5 6" id="KW-0472">Membrane</keyword>
<evidence type="ECO:0000256" key="5">
    <source>
        <dbReference type="ARBA" id="ARBA00023136"/>
    </source>
</evidence>
<dbReference type="FunFam" id="1.20.1720.10:FF:000009">
    <property type="entry name" value="MFS multidrug transporter"/>
    <property type="match status" value="1"/>
</dbReference>
<dbReference type="GO" id="GO:0005886">
    <property type="term" value="C:plasma membrane"/>
    <property type="evidence" value="ECO:0007669"/>
    <property type="project" value="TreeGrafter"/>
</dbReference>
<dbReference type="Gene3D" id="1.20.1250.20">
    <property type="entry name" value="MFS general substrate transporter like domains"/>
    <property type="match status" value="1"/>
</dbReference>
<dbReference type="OrthoDB" id="440553at2759"/>
<dbReference type="InterPro" id="IPR020846">
    <property type="entry name" value="MFS_dom"/>
</dbReference>
<keyword evidence="3 6" id="KW-0812">Transmembrane</keyword>
<feature type="transmembrane region" description="Helical" evidence="6">
    <location>
        <begin position="107"/>
        <end position="130"/>
    </location>
</feature>
<evidence type="ECO:0000256" key="2">
    <source>
        <dbReference type="ARBA" id="ARBA00022448"/>
    </source>
</evidence>
<sequence length="491" mass="54124">AEPPFSAFSKTEKWALIFIASFTTLFSPLAANIYFPVIPLLADDFAVSVSLMNLTVTVYLVFQGLSPMLWGPLADLKGRRPIYFACLGLLTLSSIACALVPTDKWWLLLIFRCFQSSGGASTVALGAGVVADLARPQERGGFYGVLVMGSLLSTPTRPVFGGIIGDALSWRWIFWFLAICAGACLLLIVLVLPETLRRVVGDGTIRAPPWGRPLLPLFPLVRRQRKAPPADPNRASQPPEKTKVNPFLLFKEPDVIFILVANGLVYGIVVGIQASSSLLFQRAYPQLSLSEIGLCFLPLGAGCLISSLVTGKFLDWQYKRDRRSWEIRKKREREEAGEKIDAPWSEYDELTFPIERARLKLGTFYTFCVCAVNIGYGWVLDRYGPLAVTLILQFIAGFVIIGQMNAFQTLLIDLFPKAGSSATAINNCVRCLIGALVTSVINLILKGLGTGWTYVLLSGICVLITPAFTVIVIRFGPRWRARRFERAKSTS</sequence>
<evidence type="ECO:0000259" key="7">
    <source>
        <dbReference type="PROSITE" id="PS50850"/>
    </source>
</evidence>
<dbReference type="PANTHER" id="PTHR23502">
    <property type="entry name" value="MAJOR FACILITATOR SUPERFAMILY"/>
    <property type="match status" value="1"/>
</dbReference>
<feature type="transmembrane region" description="Helical" evidence="6">
    <location>
        <begin position="172"/>
        <end position="192"/>
    </location>
</feature>
<gene>
    <name evidence="8" type="ORF">M407DRAFT_78259</name>
</gene>
<feature type="domain" description="Major facilitator superfamily (MFS) profile" evidence="7">
    <location>
        <begin position="16"/>
        <end position="476"/>
    </location>
</feature>
<evidence type="ECO:0000256" key="4">
    <source>
        <dbReference type="ARBA" id="ARBA00022989"/>
    </source>
</evidence>
<comment type="subcellular location">
    <subcellularLocation>
        <location evidence="1">Membrane</location>
        <topology evidence="1">Multi-pass membrane protein</topology>
    </subcellularLocation>
</comment>
<dbReference type="PANTHER" id="PTHR23502:SF51">
    <property type="entry name" value="QUINIDINE RESISTANCE PROTEIN 1-RELATED"/>
    <property type="match status" value="1"/>
</dbReference>
<dbReference type="HOGENOM" id="CLU_008455_8_4_1"/>
<feature type="transmembrane region" description="Helical" evidence="6">
    <location>
        <begin position="451"/>
        <end position="473"/>
    </location>
</feature>
<feature type="transmembrane region" description="Helical" evidence="6">
    <location>
        <begin position="386"/>
        <end position="407"/>
    </location>
</feature>
<dbReference type="AlphaFoldDB" id="A0A0C3Q3J6"/>
<feature type="transmembrane region" description="Helical" evidence="6">
    <location>
        <begin position="14"/>
        <end position="35"/>
    </location>
</feature>
<feature type="transmembrane region" description="Helical" evidence="6">
    <location>
        <begin position="82"/>
        <end position="101"/>
    </location>
</feature>
<evidence type="ECO:0000313" key="8">
    <source>
        <dbReference type="EMBL" id="KIO23295.1"/>
    </source>
</evidence>
<dbReference type="STRING" id="1051891.A0A0C3Q3J6"/>
<reference evidence="9" key="2">
    <citation type="submission" date="2015-01" db="EMBL/GenBank/DDBJ databases">
        <title>Evolutionary Origins and Diversification of the Mycorrhizal Mutualists.</title>
        <authorList>
            <consortium name="DOE Joint Genome Institute"/>
            <consortium name="Mycorrhizal Genomics Consortium"/>
            <person name="Kohler A."/>
            <person name="Kuo A."/>
            <person name="Nagy L.G."/>
            <person name="Floudas D."/>
            <person name="Copeland A."/>
            <person name="Barry K.W."/>
            <person name="Cichocki N."/>
            <person name="Veneault-Fourrey C."/>
            <person name="LaButti K."/>
            <person name="Lindquist E.A."/>
            <person name="Lipzen A."/>
            <person name="Lundell T."/>
            <person name="Morin E."/>
            <person name="Murat C."/>
            <person name="Riley R."/>
            <person name="Ohm R."/>
            <person name="Sun H."/>
            <person name="Tunlid A."/>
            <person name="Henrissat B."/>
            <person name="Grigoriev I.V."/>
            <person name="Hibbett D.S."/>
            <person name="Martin F."/>
        </authorList>
    </citation>
    <scope>NUCLEOTIDE SEQUENCE [LARGE SCALE GENOMIC DNA]</scope>
    <source>
        <strain evidence="9">MUT 4182</strain>
    </source>
</reference>
<feature type="transmembrane region" description="Helical" evidence="6">
    <location>
        <begin position="255"/>
        <end position="276"/>
    </location>
</feature>
<dbReference type="PROSITE" id="PS50850">
    <property type="entry name" value="MFS"/>
    <property type="match status" value="1"/>
</dbReference>
<protein>
    <recommendedName>
        <fullName evidence="7">Major facilitator superfamily (MFS) profile domain-containing protein</fullName>
    </recommendedName>
</protein>
<dbReference type="SUPFAM" id="SSF103473">
    <property type="entry name" value="MFS general substrate transporter"/>
    <property type="match status" value="1"/>
</dbReference>